<dbReference type="EMBL" id="CP070496">
    <property type="protein sequence ID" value="QSB07086.1"/>
    <property type="molecule type" value="Genomic_DNA"/>
</dbReference>
<accession>A0A895XX40</accession>
<dbReference type="AlphaFoldDB" id="A0A895XX40"/>
<protein>
    <submittedName>
        <fullName evidence="3">Class I SAM-dependent methyltransferase</fullName>
    </submittedName>
</protein>
<keyword evidence="3" id="KW-0808">Transferase</keyword>
<dbReference type="SUPFAM" id="SSF53335">
    <property type="entry name" value="S-adenosyl-L-methionine-dependent methyltransferases"/>
    <property type="match status" value="1"/>
</dbReference>
<dbReference type="InterPro" id="IPR041698">
    <property type="entry name" value="Methyltransf_25"/>
</dbReference>
<proteinExistence type="predicted"/>
<dbReference type="GO" id="GO:0032259">
    <property type="term" value="P:methylation"/>
    <property type="evidence" value="ECO:0007669"/>
    <property type="project" value="UniProtKB-KW"/>
</dbReference>
<gene>
    <name evidence="3" type="ORF">JQS30_13465</name>
</gene>
<dbReference type="Proteomes" id="UP000662939">
    <property type="component" value="Chromosome"/>
</dbReference>
<evidence type="ECO:0000259" key="1">
    <source>
        <dbReference type="Pfam" id="PF13649"/>
    </source>
</evidence>
<dbReference type="GO" id="GO:0008168">
    <property type="term" value="F:methyltransferase activity"/>
    <property type="evidence" value="ECO:0007669"/>
    <property type="project" value="UniProtKB-KW"/>
</dbReference>
<dbReference type="PANTHER" id="PTHR14741:SF32">
    <property type="entry name" value="TRIMETHYLGUANOSINE SYNTHASE"/>
    <property type="match status" value="1"/>
</dbReference>
<reference evidence="3" key="1">
    <citation type="submission" date="2021-02" db="EMBL/GenBank/DDBJ databases">
        <title>Natronoglycomyces albus gen. nov., sp. nov, a haloalkaliphilic actinobacterium from a soda solonchak soil.</title>
        <authorList>
            <person name="Sorokin D.Y."/>
            <person name="Khijniak T.V."/>
            <person name="Zakharycheva A.P."/>
            <person name="Boueva O.V."/>
            <person name="Ariskina E.V."/>
            <person name="Hahnke R.L."/>
            <person name="Bunk B."/>
            <person name="Sproer C."/>
            <person name="Schumann P."/>
            <person name="Evtushenko L.I."/>
            <person name="Kublanov I.V."/>
        </authorList>
    </citation>
    <scope>NUCLEOTIDE SEQUENCE</scope>
    <source>
        <strain evidence="3">DSM 106290</strain>
    </source>
</reference>
<dbReference type="KEGG" id="nav:JQS30_13465"/>
<evidence type="ECO:0000313" key="4">
    <source>
        <dbReference type="Proteomes" id="UP000662939"/>
    </source>
</evidence>
<dbReference type="Pfam" id="PF13649">
    <property type="entry name" value="Methyltransf_25"/>
    <property type="match status" value="1"/>
</dbReference>
<dbReference type="InterPro" id="IPR041497">
    <property type="entry name" value="Thump-like"/>
</dbReference>
<dbReference type="CDD" id="cd02440">
    <property type="entry name" value="AdoMet_MTases"/>
    <property type="match status" value="1"/>
</dbReference>
<sequence>MIVRDDEEVDEDLLAAASQALAAHGNRAALELRKSVTDPQLVAQALTFAQLRQRAEGKFAPADAKRLLFTRAGLEQATRAVVATRRAERFAQLGATRVADLGCGIGADAYAFARAGIDVMAVEADAHTAQLVQHNAHALGLEDRIEVRHADAMEVDLTGCDAVFSDPARRGGKGRVFDPSQYSPPLDALLERLRPTSAFSGGVALKLSPGVDHRWLPPEAEAEWVAVERDVVEACLWLEPPTSTQRRAAAFVDGRWHELTGTGRDSAEVGPVARYLYEPNGAVLRSGLVAQLAQILKAHLAHPDIAYMYADQARRHPLARVWEVEEVWPLQPRKLRPLLAQRGIGRLTIKQRGTGIVPDEFRKQLHLRGSKEATLVATRVDQQHVALLCREVYSPKDQGQMYAPDAAQPDR</sequence>
<dbReference type="InterPro" id="IPR029063">
    <property type="entry name" value="SAM-dependent_MTases_sf"/>
</dbReference>
<name>A0A895XX40_9ACTN</name>
<keyword evidence="4" id="KW-1185">Reference proteome</keyword>
<keyword evidence="3" id="KW-0489">Methyltransferase</keyword>
<evidence type="ECO:0000259" key="2">
    <source>
        <dbReference type="Pfam" id="PF18096"/>
    </source>
</evidence>
<dbReference type="PANTHER" id="PTHR14741">
    <property type="entry name" value="S-ADENOSYLMETHIONINE-DEPENDENT METHYLTRANSFERASE RELATED"/>
    <property type="match status" value="1"/>
</dbReference>
<feature type="domain" description="THUMP-like" evidence="2">
    <location>
        <begin position="319"/>
        <end position="390"/>
    </location>
</feature>
<dbReference type="Gene3D" id="3.40.50.150">
    <property type="entry name" value="Vaccinia Virus protein VP39"/>
    <property type="match status" value="1"/>
</dbReference>
<organism evidence="3 4">
    <name type="scientific">Natronoglycomyces albus</name>
    <dbReference type="NCBI Taxonomy" id="2811108"/>
    <lineage>
        <taxon>Bacteria</taxon>
        <taxon>Bacillati</taxon>
        <taxon>Actinomycetota</taxon>
        <taxon>Actinomycetes</taxon>
        <taxon>Glycomycetales</taxon>
        <taxon>Glycomycetaceae</taxon>
        <taxon>Natronoglycomyces</taxon>
    </lineage>
</organism>
<dbReference type="Pfam" id="PF18096">
    <property type="entry name" value="Thump_like"/>
    <property type="match status" value="1"/>
</dbReference>
<evidence type="ECO:0000313" key="3">
    <source>
        <dbReference type="EMBL" id="QSB07086.1"/>
    </source>
</evidence>
<feature type="domain" description="Methyltransferase" evidence="1">
    <location>
        <begin position="98"/>
        <end position="165"/>
    </location>
</feature>